<dbReference type="SUPFAM" id="SSF103473">
    <property type="entry name" value="MFS general substrate transporter"/>
    <property type="match status" value="1"/>
</dbReference>
<evidence type="ECO:0000256" key="7">
    <source>
        <dbReference type="ARBA" id="ARBA00023136"/>
    </source>
</evidence>
<name>C7N1T4_SLAHD</name>
<dbReference type="Gene3D" id="1.20.1720.10">
    <property type="entry name" value="Multidrug resistance protein D"/>
    <property type="match status" value="1"/>
</dbReference>
<dbReference type="eggNOG" id="COG2814">
    <property type="taxonomic scope" value="Bacteria"/>
</dbReference>
<dbReference type="PRINTS" id="PR01036">
    <property type="entry name" value="TCRTETB"/>
</dbReference>
<dbReference type="InterPro" id="IPR036259">
    <property type="entry name" value="MFS_trans_sf"/>
</dbReference>
<feature type="transmembrane region" description="Helical" evidence="8">
    <location>
        <begin position="339"/>
        <end position="360"/>
    </location>
</feature>
<dbReference type="InterPro" id="IPR011701">
    <property type="entry name" value="MFS"/>
</dbReference>
<protein>
    <submittedName>
        <fullName evidence="10">Drug resistance transporter, EmrB/QacA subfamily</fullName>
    </submittedName>
</protein>
<evidence type="ECO:0000313" key="11">
    <source>
        <dbReference type="Proteomes" id="UP000002026"/>
    </source>
</evidence>
<dbReference type="HOGENOM" id="CLU_000960_28_0_11"/>
<feature type="transmembrane region" description="Helical" evidence="8">
    <location>
        <begin position="61"/>
        <end position="82"/>
    </location>
</feature>
<dbReference type="PANTHER" id="PTHR42718">
    <property type="entry name" value="MAJOR FACILITATOR SUPERFAMILY MULTIDRUG TRANSPORTER MFSC"/>
    <property type="match status" value="1"/>
</dbReference>
<dbReference type="GO" id="GO:0022857">
    <property type="term" value="F:transmembrane transporter activity"/>
    <property type="evidence" value="ECO:0007669"/>
    <property type="project" value="InterPro"/>
</dbReference>
<proteinExistence type="inferred from homology"/>
<keyword evidence="5 8" id="KW-0812">Transmembrane</keyword>
<feature type="transmembrane region" description="Helical" evidence="8">
    <location>
        <begin position="279"/>
        <end position="302"/>
    </location>
</feature>
<evidence type="ECO:0000256" key="3">
    <source>
        <dbReference type="ARBA" id="ARBA00022448"/>
    </source>
</evidence>
<dbReference type="Pfam" id="PF07690">
    <property type="entry name" value="MFS_1"/>
    <property type="match status" value="1"/>
</dbReference>
<keyword evidence="3" id="KW-0813">Transport</keyword>
<dbReference type="EMBL" id="CP001684">
    <property type="protein sequence ID" value="ACV23375.1"/>
    <property type="molecule type" value="Genomic_DNA"/>
</dbReference>
<comment type="subcellular location">
    <subcellularLocation>
        <location evidence="1">Cell membrane</location>
        <topology evidence="1">Multi-pass membrane protein</topology>
    </subcellularLocation>
</comment>
<dbReference type="InterPro" id="IPR020846">
    <property type="entry name" value="MFS_dom"/>
</dbReference>
<evidence type="ECO:0000256" key="4">
    <source>
        <dbReference type="ARBA" id="ARBA00022475"/>
    </source>
</evidence>
<keyword evidence="11" id="KW-1185">Reference proteome</keyword>
<evidence type="ECO:0000256" key="8">
    <source>
        <dbReference type="SAM" id="Phobius"/>
    </source>
</evidence>
<dbReference type="STRING" id="471855.Shel_23660"/>
<evidence type="ECO:0000256" key="6">
    <source>
        <dbReference type="ARBA" id="ARBA00022989"/>
    </source>
</evidence>
<dbReference type="GO" id="GO:0005886">
    <property type="term" value="C:plasma membrane"/>
    <property type="evidence" value="ECO:0007669"/>
    <property type="project" value="UniProtKB-SubCell"/>
</dbReference>
<comment type="similarity">
    <text evidence="2">Belongs to the major facilitator superfamily. EmrB family.</text>
</comment>
<feature type="transmembrane region" description="Helical" evidence="8">
    <location>
        <begin position="438"/>
        <end position="457"/>
    </location>
</feature>
<dbReference type="PANTHER" id="PTHR42718:SF9">
    <property type="entry name" value="MAJOR FACILITATOR SUPERFAMILY MULTIDRUG TRANSPORTER MFSC"/>
    <property type="match status" value="1"/>
</dbReference>
<feature type="transmembrane region" description="Helical" evidence="8">
    <location>
        <begin position="209"/>
        <end position="235"/>
    </location>
</feature>
<feature type="transmembrane region" description="Helical" evidence="8">
    <location>
        <begin position="178"/>
        <end position="197"/>
    </location>
</feature>
<evidence type="ECO:0000259" key="9">
    <source>
        <dbReference type="PROSITE" id="PS50850"/>
    </source>
</evidence>
<gene>
    <name evidence="10" type="ordered locus">Shel_23660</name>
</gene>
<organism evidence="10 11">
    <name type="scientific">Slackia heliotrinireducens (strain ATCC 29202 / DSM 20476 / NCTC 11029 / RHS 1)</name>
    <name type="common">Peptococcus heliotrinreducens</name>
    <dbReference type="NCBI Taxonomy" id="471855"/>
    <lineage>
        <taxon>Bacteria</taxon>
        <taxon>Bacillati</taxon>
        <taxon>Actinomycetota</taxon>
        <taxon>Coriobacteriia</taxon>
        <taxon>Eggerthellales</taxon>
        <taxon>Eggerthellaceae</taxon>
        <taxon>Slackia</taxon>
    </lineage>
</organism>
<dbReference type="Gene3D" id="1.20.1250.20">
    <property type="entry name" value="MFS general substrate transporter like domains"/>
    <property type="match status" value="1"/>
</dbReference>
<keyword evidence="6 8" id="KW-1133">Transmembrane helix</keyword>
<keyword evidence="7 8" id="KW-0472">Membrane</keyword>
<sequence>MKMERGDIVTAVFREGRAWVYAMFAAIVLSASLGGLSQTGLNAMLSQVCSEFGISTGVGQWLATIYMFVIGAIVPLSSFFMGRFRTKDLVLLSAGLFIGGALLAACAPNFWMLLFARIMQACATGLLMPLTQTFSMTRFPEGRKATAMGISGIAMGFAPNIGPTIGGSMVDAFGWRSFFWMLAGIALAIALACAFLVQRHDDASYPAGIDPISFVLCTTGFGGILMACSYASSYAVLDPHVWGPAVVGVATLVAFFLRQTRIERPMVDPSIFKSRSFNAGFAALCLLTASFMGITLLVPLYIQGLCGGTAFEAGIVLLPGTVTALVMNPLAGYLTDKIGVRPVTVVAGLFLATGSAMMAFCDASTSLGVVACIQAIRQIGVSSLIGPLTSFSLSQLKGKCISDGSGFGLAARQTSASVGTALMVFCLEGAGLAGEMSFHAAFGVSAVCAIGCLLVILRRVR</sequence>
<reference evidence="10 11" key="1">
    <citation type="journal article" date="2009" name="Stand. Genomic Sci.">
        <title>Complete genome sequence of Slackia heliotrinireducens type strain (RHS 1).</title>
        <authorList>
            <person name="Pukall R."/>
            <person name="Lapidus A."/>
            <person name="Nolan M."/>
            <person name="Copeland A."/>
            <person name="Glavina Del Rio T."/>
            <person name="Lucas S."/>
            <person name="Chen F."/>
            <person name="Tice H."/>
            <person name="Cheng J.F."/>
            <person name="Chertkov O."/>
            <person name="Bruce D."/>
            <person name="Goodwin L."/>
            <person name="Kuske C."/>
            <person name="Brettin T."/>
            <person name="Detter J.C."/>
            <person name="Han C."/>
            <person name="Pitluck S."/>
            <person name="Pati A."/>
            <person name="Mavrommatis K."/>
            <person name="Ivanova N."/>
            <person name="Ovchinnikova G."/>
            <person name="Chen A."/>
            <person name="Palaniappan K."/>
            <person name="Schneider S."/>
            <person name="Rohde M."/>
            <person name="Chain P."/>
            <person name="D'haeseleer P."/>
            <person name="Goker M."/>
            <person name="Bristow J."/>
            <person name="Eisen J.A."/>
            <person name="Markowitz V."/>
            <person name="Kyrpides N.C."/>
            <person name="Klenk H.P."/>
            <person name="Hugenholtz P."/>
        </authorList>
    </citation>
    <scope>NUCLEOTIDE SEQUENCE [LARGE SCALE GENOMIC DNA]</scope>
    <source>
        <strain evidence="11">ATCC 29202 / DSM 20476 / NCTC 11029 / RHS 1</strain>
    </source>
</reference>
<dbReference type="NCBIfam" id="TIGR00711">
    <property type="entry name" value="efflux_EmrB"/>
    <property type="match status" value="1"/>
</dbReference>
<keyword evidence="4" id="KW-1003">Cell membrane</keyword>
<dbReference type="PROSITE" id="PS50850">
    <property type="entry name" value="MFS"/>
    <property type="match status" value="1"/>
</dbReference>
<feature type="transmembrane region" description="Helical" evidence="8">
    <location>
        <begin position="241"/>
        <end position="258"/>
    </location>
</feature>
<accession>C7N1T4</accession>
<evidence type="ECO:0000256" key="1">
    <source>
        <dbReference type="ARBA" id="ARBA00004651"/>
    </source>
</evidence>
<dbReference type="AlphaFoldDB" id="C7N1T4"/>
<evidence type="ECO:0000256" key="2">
    <source>
        <dbReference type="ARBA" id="ARBA00008537"/>
    </source>
</evidence>
<dbReference type="KEGG" id="shi:Shel_23660"/>
<feature type="transmembrane region" description="Helical" evidence="8">
    <location>
        <begin position="89"/>
        <end position="112"/>
    </location>
</feature>
<dbReference type="InterPro" id="IPR004638">
    <property type="entry name" value="EmrB-like"/>
</dbReference>
<feature type="transmembrane region" description="Helical" evidence="8">
    <location>
        <begin position="308"/>
        <end position="327"/>
    </location>
</feature>
<feature type="domain" description="Major facilitator superfamily (MFS) profile" evidence="9">
    <location>
        <begin position="23"/>
        <end position="461"/>
    </location>
</feature>
<evidence type="ECO:0000256" key="5">
    <source>
        <dbReference type="ARBA" id="ARBA00022692"/>
    </source>
</evidence>
<feature type="transmembrane region" description="Helical" evidence="8">
    <location>
        <begin position="20"/>
        <end position="41"/>
    </location>
</feature>
<evidence type="ECO:0000313" key="10">
    <source>
        <dbReference type="EMBL" id="ACV23375.1"/>
    </source>
</evidence>
<dbReference type="Proteomes" id="UP000002026">
    <property type="component" value="Chromosome"/>
</dbReference>